<dbReference type="InterPro" id="IPR032942">
    <property type="entry name" value="BPI/LBP/Plunc"/>
</dbReference>
<dbReference type="Pfam" id="PF01273">
    <property type="entry name" value="LBP_BPI_CETP"/>
    <property type="match status" value="1"/>
</dbReference>
<evidence type="ECO:0000259" key="5">
    <source>
        <dbReference type="SMART" id="SM00329"/>
    </source>
</evidence>
<feature type="signal peptide" evidence="3">
    <location>
        <begin position="1"/>
        <end position="25"/>
    </location>
</feature>
<dbReference type="SUPFAM" id="SSF55394">
    <property type="entry name" value="Bactericidal permeability-increasing protein, BPI"/>
    <property type="match status" value="2"/>
</dbReference>
<keyword evidence="2" id="KW-1015">Disulfide bond</keyword>
<feature type="domain" description="Lipid-binding serum glycoprotein C-terminal" evidence="5">
    <location>
        <begin position="275"/>
        <end position="481"/>
    </location>
</feature>
<dbReference type="PANTHER" id="PTHR10504:SF131">
    <property type="entry name" value="BPI2 DOMAIN-CONTAINING PROTEIN"/>
    <property type="match status" value="1"/>
</dbReference>
<sequence length="531" mass="59993">MVTLIQTTLFLFLLVIATQCAPASTFEENASVNPGLVMRLTKKTFDYVTDITIGQANRNARKTKIPNYAGKFLHIKFYLYNMKVSNFDVKSHSVTFLPKQMMNYKFADINLSITGVVKIKSAAFRDTAKFEIVASRMSSSVNVKLALDPASGRPTAVVGDCHADVPRTRVIFYKKHSILNLLSNYLSKVIKRNIEKQICGEKTINEINTALAKGLQKMPTSETFLYDFVFDYRMLKNPYINSTFMDTDHKGEVFWLNNRKECPLPVRPMEPMPHCTTKAMVASQLSAYTLNTFAYVAYKNKYFDHTFDSKNVPKAGLLNTTCENYCIGKLIPELAKAYPNKKVSVLLEATEMPQPNIIKGDFILDGTITLTIYLSTDSPTKPLVILPIKIHTNSTANISKNIVHYSVSVLKLKIGLVKKGLPIKIDVEQLQRTINFGINAFLMPKINNEGHKGFPVPPISKHMKLMNSQFQFGLNSAIFMTDFKFDVNFEQTEDDEDWFSWLIRSIGSLGYYMMSSIANISNFNMSVSTQT</sequence>
<dbReference type="GO" id="GO:0008289">
    <property type="term" value="F:lipid binding"/>
    <property type="evidence" value="ECO:0007669"/>
    <property type="project" value="InterPro"/>
</dbReference>
<dbReference type="InterPro" id="IPR017942">
    <property type="entry name" value="Lipid-bd_serum_glycop_N"/>
</dbReference>
<reference evidence="6" key="1">
    <citation type="journal article" date="2011" name="Biochem. Soc. Trans.">
        <title>LBP/BPI proteins and their relatives: conservation over evolution and roles in mutualism.</title>
        <authorList>
            <person name="Krasity B.C."/>
            <person name="Troll J.V."/>
            <person name="Weiss J.P."/>
            <person name="McFall-Ngai M.J."/>
        </authorList>
    </citation>
    <scope>NUCLEOTIDE SEQUENCE</scope>
</reference>
<dbReference type="InterPro" id="IPR001124">
    <property type="entry name" value="Lipid-bd_serum_glycop_C"/>
</dbReference>
<feature type="chain" id="PRO_5003411696" evidence="3">
    <location>
        <begin position="26"/>
        <end position="531"/>
    </location>
</feature>
<evidence type="ECO:0000256" key="2">
    <source>
        <dbReference type="ARBA" id="ARBA00023157"/>
    </source>
</evidence>
<dbReference type="Pfam" id="PF02886">
    <property type="entry name" value="LBP_BPI_CETP_C"/>
    <property type="match status" value="1"/>
</dbReference>
<dbReference type="Gene3D" id="3.15.10.10">
    <property type="entry name" value="Bactericidal permeability-increasing protein, domain 1"/>
    <property type="match status" value="1"/>
</dbReference>
<evidence type="ECO:0000256" key="3">
    <source>
        <dbReference type="SAM" id="SignalP"/>
    </source>
</evidence>
<organism evidence="6">
    <name type="scientific">Euprymna scolopes</name>
    <name type="common">Hawaiian bobtail squid</name>
    <dbReference type="NCBI Taxonomy" id="6613"/>
    <lineage>
        <taxon>Eukaryota</taxon>
        <taxon>Metazoa</taxon>
        <taxon>Spiralia</taxon>
        <taxon>Lophotrochozoa</taxon>
        <taxon>Mollusca</taxon>
        <taxon>Cephalopoda</taxon>
        <taxon>Coleoidea</taxon>
        <taxon>Decapodiformes</taxon>
        <taxon>Sepiida</taxon>
        <taxon>Sepiolidae</taxon>
        <taxon>Sepiolinae</taxon>
        <taxon>Euprymna</taxon>
    </lineage>
</organism>
<dbReference type="SMART" id="SM00328">
    <property type="entry name" value="BPI1"/>
    <property type="match status" value="1"/>
</dbReference>
<feature type="domain" description="Lipid-binding serum glycoprotein N-terminal" evidence="4">
    <location>
        <begin position="39"/>
        <end position="258"/>
    </location>
</feature>
<dbReference type="InterPro" id="IPR017943">
    <property type="entry name" value="Bactericidal_perm-incr_a/b_dom"/>
</dbReference>
<protein>
    <submittedName>
        <fullName evidence="6">Lipopolysaccharide binding protein 3</fullName>
    </submittedName>
</protein>
<evidence type="ECO:0000259" key="4">
    <source>
        <dbReference type="SMART" id="SM00328"/>
    </source>
</evidence>
<accession>G1BIW0</accession>
<dbReference type="Gene3D" id="3.15.20.10">
    <property type="entry name" value="Bactericidal permeability-increasing protein, domain 2"/>
    <property type="match status" value="1"/>
</dbReference>
<evidence type="ECO:0000313" key="6">
    <source>
        <dbReference type="EMBL" id="AEL03862.1"/>
    </source>
</evidence>
<dbReference type="PANTHER" id="PTHR10504">
    <property type="entry name" value="BACTERICIDAL PERMEABILITY-INCREASING BPI PROTEIN-RELATED"/>
    <property type="match status" value="1"/>
</dbReference>
<proteinExistence type="evidence at transcript level"/>
<dbReference type="GO" id="GO:0005615">
    <property type="term" value="C:extracellular space"/>
    <property type="evidence" value="ECO:0007669"/>
    <property type="project" value="TreeGrafter"/>
</dbReference>
<keyword evidence="3" id="KW-0732">Signal</keyword>
<evidence type="ECO:0000256" key="1">
    <source>
        <dbReference type="ARBA" id="ARBA00007292"/>
    </source>
</evidence>
<dbReference type="EMBL" id="JF514882">
    <property type="protein sequence ID" value="AEL03862.1"/>
    <property type="molecule type" value="mRNA"/>
</dbReference>
<comment type="similarity">
    <text evidence="1">Belongs to the BPI/LBP/Plunc superfamily. BPI/LBP family.</text>
</comment>
<gene>
    <name evidence="6" type="primary">lbp3</name>
</gene>
<dbReference type="SMART" id="SM00329">
    <property type="entry name" value="BPI2"/>
    <property type="match status" value="1"/>
</dbReference>
<dbReference type="AlphaFoldDB" id="G1BIW0"/>
<name>G1BIW0_EUPSC</name>